<dbReference type="OrthoDB" id="312557at2759"/>
<organism evidence="1 2">
    <name type="scientific">Paramecium sonneborni</name>
    <dbReference type="NCBI Taxonomy" id="65129"/>
    <lineage>
        <taxon>Eukaryota</taxon>
        <taxon>Sar</taxon>
        <taxon>Alveolata</taxon>
        <taxon>Ciliophora</taxon>
        <taxon>Intramacronucleata</taxon>
        <taxon>Oligohymenophorea</taxon>
        <taxon>Peniculida</taxon>
        <taxon>Parameciidae</taxon>
        <taxon>Paramecium</taxon>
    </lineage>
</organism>
<keyword evidence="2" id="KW-1185">Reference proteome</keyword>
<evidence type="ECO:0000313" key="1">
    <source>
        <dbReference type="EMBL" id="CAD8078594.1"/>
    </source>
</evidence>
<protein>
    <submittedName>
        <fullName evidence="1">Uncharacterized protein</fullName>
    </submittedName>
</protein>
<dbReference type="Proteomes" id="UP000692954">
    <property type="component" value="Unassembled WGS sequence"/>
</dbReference>
<evidence type="ECO:0000313" key="2">
    <source>
        <dbReference type="Proteomes" id="UP000692954"/>
    </source>
</evidence>
<proteinExistence type="predicted"/>
<dbReference type="AlphaFoldDB" id="A0A8S1MUI3"/>
<reference evidence="1" key="1">
    <citation type="submission" date="2021-01" db="EMBL/GenBank/DDBJ databases">
        <authorList>
            <consortium name="Genoscope - CEA"/>
            <person name="William W."/>
        </authorList>
    </citation>
    <scope>NUCLEOTIDE SEQUENCE</scope>
</reference>
<sequence>MPPGKHKSKLKAARAYDLVPYQPIPLFLSRQASRVEGQANMPNLQFTTQISRQASYIQHQDPTEFMDIQFNTKKFNVTLLVQQENKIYNLEEINCKLTEDHKIWIYDLIKTLKEMQIDPLEHFQNSTIQILNEEETSNLVNHSLYTPNLPVYENLGVDPLNFDTFFKVNEDQTKLQLKLRPSKISLLDTILEQQPNEETNSKKNQKTKQRTLSQVVERVALWRRLYTGFYDQNKTFIQMSLDKAAEKVGISKKTLDDYLLQIRYGKRYGFDFKKNSNEGISKLRQFVKSKKENKKNDT</sequence>
<name>A0A8S1MUI3_9CILI</name>
<dbReference type="EMBL" id="CAJJDN010000038">
    <property type="protein sequence ID" value="CAD8078594.1"/>
    <property type="molecule type" value="Genomic_DNA"/>
</dbReference>
<gene>
    <name evidence="1" type="ORF">PSON_ATCC_30995.1.T0380006</name>
</gene>
<comment type="caution">
    <text evidence="1">The sequence shown here is derived from an EMBL/GenBank/DDBJ whole genome shotgun (WGS) entry which is preliminary data.</text>
</comment>
<accession>A0A8S1MUI3</accession>